<dbReference type="AlphaFoldDB" id="A0A9D1CNB9"/>
<comment type="caution">
    <text evidence="1">The sequence shown here is derived from an EMBL/GenBank/DDBJ whole genome shotgun (WGS) entry which is preliminary data.</text>
</comment>
<gene>
    <name evidence="1" type="ORF">IAB74_06855</name>
</gene>
<accession>A0A9D1CNB9</accession>
<evidence type="ECO:0000313" key="2">
    <source>
        <dbReference type="Proteomes" id="UP000886796"/>
    </source>
</evidence>
<name>A0A9D1CNB9_9FIRM</name>
<dbReference type="Proteomes" id="UP000886796">
    <property type="component" value="Unassembled WGS sequence"/>
</dbReference>
<protein>
    <submittedName>
        <fullName evidence="1">Uncharacterized protein</fullName>
    </submittedName>
</protein>
<reference evidence="1" key="1">
    <citation type="submission" date="2020-10" db="EMBL/GenBank/DDBJ databases">
        <authorList>
            <person name="Gilroy R."/>
        </authorList>
    </citation>
    <scope>NUCLEOTIDE SEQUENCE</scope>
    <source>
        <strain evidence="1">13361</strain>
    </source>
</reference>
<dbReference type="EMBL" id="DVFK01000091">
    <property type="protein sequence ID" value="HIQ68209.1"/>
    <property type="molecule type" value="Genomic_DNA"/>
</dbReference>
<sequence length="184" mass="21257">MAFYHCSPTAGLTLLRPGKPPFSEKPSMVYMTTLFPMALMYGIKNYEYTYGYTREGQIYLDEYFPDALAVLYRGKSASIYLCNPEKTATTRIPNEVVSPDSVPVLKEERIADVYQALLEQERLGALVIRRYSALPQDTKDWIRKVEADTIRQKHLLHTPGPMADYYRTYYPESWEMVEKESSPT</sequence>
<reference evidence="1" key="2">
    <citation type="journal article" date="2021" name="PeerJ">
        <title>Extensive microbial diversity within the chicken gut microbiome revealed by metagenomics and culture.</title>
        <authorList>
            <person name="Gilroy R."/>
            <person name="Ravi A."/>
            <person name="Getino M."/>
            <person name="Pursley I."/>
            <person name="Horton D.L."/>
            <person name="Alikhan N.F."/>
            <person name="Baker D."/>
            <person name="Gharbi K."/>
            <person name="Hall N."/>
            <person name="Watson M."/>
            <person name="Adriaenssens E.M."/>
            <person name="Foster-Nyarko E."/>
            <person name="Jarju S."/>
            <person name="Secka A."/>
            <person name="Antonio M."/>
            <person name="Oren A."/>
            <person name="Chaudhuri R.R."/>
            <person name="La Ragione R."/>
            <person name="Hildebrand F."/>
            <person name="Pallen M.J."/>
        </authorList>
    </citation>
    <scope>NUCLEOTIDE SEQUENCE</scope>
    <source>
        <strain evidence="1">13361</strain>
    </source>
</reference>
<organism evidence="1 2">
    <name type="scientific">Candidatus Faecousia excrementigallinarum</name>
    <dbReference type="NCBI Taxonomy" id="2840806"/>
    <lineage>
        <taxon>Bacteria</taxon>
        <taxon>Bacillati</taxon>
        <taxon>Bacillota</taxon>
        <taxon>Clostridia</taxon>
        <taxon>Eubacteriales</taxon>
        <taxon>Oscillospiraceae</taxon>
        <taxon>Faecousia</taxon>
    </lineage>
</organism>
<proteinExistence type="predicted"/>
<evidence type="ECO:0000313" key="1">
    <source>
        <dbReference type="EMBL" id="HIQ68209.1"/>
    </source>
</evidence>